<name>A0A3S8U468_9RHOB</name>
<organism evidence="2 3">
    <name type="scientific">Tabrizicola piscis</name>
    <dbReference type="NCBI Taxonomy" id="2494374"/>
    <lineage>
        <taxon>Bacteria</taxon>
        <taxon>Pseudomonadati</taxon>
        <taxon>Pseudomonadota</taxon>
        <taxon>Alphaproteobacteria</taxon>
        <taxon>Rhodobacterales</taxon>
        <taxon>Paracoccaceae</taxon>
        <taxon>Tabrizicola</taxon>
    </lineage>
</organism>
<keyword evidence="1" id="KW-0472">Membrane</keyword>
<dbReference type="RefSeq" id="WP_125324569.1">
    <property type="nucleotide sequence ID" value="NZ_CP034328.1"/>
</dbReference>
<evidence type="ECO:0000313" key="3">
    <source>
        <dbReference type="Proteomes" id="UP000282002"/>
    </source>
</evidence>
<reference evidence="2 3" key="1">
    <citation type="submission" date="2018-12" db="EMBL/GenBank/DDBJ databases">
        <title>Complete genome sequencing of Tabrizicola sp. K13M18.</title>
        <authorList>
            <person name="Bae J.-W."/>
        </authorList>
    </citation>
    <scope>NUCLEOTIDE SEQUENCE [LARGE SCALE GENOMIC DNA]</scope>
    <source>
        <strain evidence="2 3">K13M18</strain>
    </source>
</reference>
<dbReference type="AlphaFoldDB" id="A0A3S8U468"/>
<evidence type="ECO:0000313" key="2">
    <source>
        <dbReference type="EMBL" id="AZL58368.1"/>
    </source>
</evidence>
<dbReference type="KEGG" id="taw:EI545_05670"/>
<sequence>MNRLRTSLRDFARDESGVMLAEFLMLFPLLVWGFIALVVYWDVFRTINVTQKAAYSISDLLSRQELVTEDFVAGLQNVLDFLTPGAPQSRMRITSFEFLENAPEGTPTGWGDDEYVLLWSRASGGGGIAPYTEDEIQDLRDFIPLLDNGQSALIVETWVDYVPRFDIGVLNFAPGISDQTFTQFIVTYPRRRRVCLEDTDTCV</sequence>
<proteinExistence type="predicted"/>
<dbReference type="EMBL" id="CP034328">
    <property type="protein sequence ID" value="AZL58368.1"/>
    <property type="molecule type" value="Genomic_DNA"/>
</dbReference>
<accession>A0A3S8U468</accession>
<evidence type="ECO:0008006" key="4">
    <source>
        <dbReference type="Google" id="ProtNLM"/>
    </source>
</evidence>
<keyword evidence="1" id="KW-1133">Transmembrane helix</keyword>
<dbReference type="Proteomes" id="UP000282002">
    <property type="component" value="Chromosome"/>
</dbReference>
<protein>
    <recommendedName>
        <fullName evidence="4">Pilus assembly protein</fullName>
    </recommendedName>
</protein>
<feature type="transmembrane region" description="Helical" evidence="1">
    <location>
        <begin position="20"/>
        <end position="41"/>
    </location>
</feature>
<keyword evidence="1" id="KW-0812">Transmembrane</keyword>
<keyword evidence="3" id="KW-1185">Reference proteome</keyword>
<evidence type="ECO:0000256" key="1">
    <source>
        <dbReference type="SAM" id="Phobius"/>
    </source>
</evidence>
<gene>
    <name evidence="2" type="ORF">EI545_05670</name>
</gene>
<dbReference type="OrthoDB" id="7876207at2"/>